<evidence type="ECO:0000256" key="1">
    <source>
        <dbReference type="SAM" id="MobiDB-lite"/>
    </source>
</evidence>
<dbReference type="EMBL" id="BDIP01000333">
    <property type="protein sequence ID" value="GIQ81206.1"/>
    <property type="molecule type" value="Genomic_DNA"/>
</dbReference>
<sequence length="535" mass="62156">EKAGMVNRQYQADVRDGHRIHKKKMLKRKTGSDNLNTHKDIVETLVVPDRVARDIERECERTRQASLKQYGLSPDTPSEVQPDLAPIPETGTPMEDVLRIKRERLFHRAVLQSRWDEIERPERVEWEERMRTSRYKSHGGGSFRDQRRRQIENRNKVVPPPEFSADTDPAYQPEGETETYPGMSERCWFRFPDQTQCMLVKPDDKCFCPYHQRYIHTLGGVIGRGTHEPHDPIPEEEGEREREERRVAAVKLSRATQLNPGSQSYVVRMTPEEIELNDMRKKAVAKAKALGKGKGASKVNPFPISYKSDPMYKPEGRTKRTKGYTKRCWFRFPDKTQCMLFVKDGNCFCTYHREYTRIVGWVMSATACTSHDTPEPPALVAEVTDVEVEREREREEEVEREREEDVETEREREREREMVVEVTEEEAEPSVIDVPMEVKAEPELLSLVKVQGDQEREVEREREDVADPAAGDVPMGVDLLNGAQGDAVAREREMQREGENWEEAKAYLATHSCYNTEMREEVLRVLRKYGFQGQK</sequence>
<gene>
    <name evidence="2" type="ORF">KIPB_002128</name>
</gene>
<feature type="compositionally biased region" description="Basic and acidic residues" evidence="1">
    <location>
        <begin position="144"/>
        <end position="155"/>
    </location>
</feature>
<organism evidence="2 3">
    <name type="scientific">Kipferlia bialata</name>
    <dbReference type="NCBI Taxonomy" id="797122"/>
    <lineage>
        <taxon>Eukaryota</taxon>
        <taxon>Metamonada</taxon>
        <taxon>Carpediemonas-like organisms</taxon>
        <taxon>Kipferlia</taxon>
    </lineage>
</organism>
<keyword evidence="3" id="KW-1185">Reference proteome</keyword>
<accession>A0A9K3GGF8</accession>
<feature type="non-terminal residue" evidence="2">
    <location>
        <position position="1"/>
    </location>
</feature>
<feature type="region of interest" description="Disordered" evidence="1">
    <location>
        <begin position="222"/>
        <end position="244"/>
    </location>
</feature>
<dbReference type="Proteomes" id="UP000265618">
    <property type="component" value="Unassembled WGS sequence"/>
</dbReference>
<evidence type="ECO:0000313" key="3">
    <source>
        <dbReference type="Proteomes" id="UP000265618"/>
    </source>
</evidence>
<reference evidence="2 3" key="1">
    <citation type="journal article" date="2018" name="PLoS ONE">
        <title>The draft genome of Kipferlia bialata reveals reductive genome evolution in fornicate parasites.</title>
        <authorList>
            <person name="Tanifuji G."/>
            <person name="Takabayashi S."/>
            <person name="Kume K."/>
            <person name="Takagi M."/>
            <person name="Nakayama T."/>
            <person name="Kamikawa R."/>
            <person name="Inagaki Y."/>
            <person name="Hashimoto T."/>
        </authorList>
    </citation>
    <scope>NUCLEOTIDE SEQUENCE [LARGE SCALE GENOMIC DNA]</scope>
    <source>
        <strain evidence="2">NY0173</strain>
    </source>
</reference>
<proteinExistence type="predicted"/>
<dbReference type="AlphaFoldDB" id="A0A9K3GGF8"/>
<feature type="region of interest" description="Disordered" evidence="1">
    <location>
        <begin position="451"/>
        <end position="476"/>
    </location>
</feature>
<feature type="compositionally biased region" description="Basic and acidic residues" evidence="1">
    <location>
        <begin position="225"/>
        <end position="244"/>
    </location>
</feature>
<evidence type="ECO:0000313" key="2">
    <source>
        <dbReference type="EMBL" id="GIQ81206.1"/>
    </source>
</evidence>
<feature type="region of interest" description="Disordered" evidence="1">
    <location>
        <begin position="384"/>
        <end position="418"/>
    </location>
</feature>
<feature type="region of interest" description="Disordered" evidence="1">
    <location>
        <begin position="65"/>
        <end position="91"/>
    </location>
</feature>
<protein>
    <submittedName>
        <fullName evidence="2">Uncharacterized protein</fullName>
    </submittedName>
</protein>
<feature type="compositionally biased region" description="Basic and acidic residues" evidence="1">
    <location>
        <begin position="452"/>
        <end position="465"/>
    </location>
</feature>
<feature type="region of interest" description="Disordered" evidence="1">
    <location>
        <begin position="135"/>
        <end position="179"/>
    </location>
</feature>
<feature type="compositionally biased region" description="Basic and acidic residues" evidence="1">
    <location>
        <begin position="387"/>
        <end position="418"/>
    </location>
</feature>
<name>A0A9K3GGF8_9EUKA</name>
<comment type="caution">
    <text evidence="2">The sequence shown here is derived from an EMBL/GenBank/DDBJ whole genome shotgun (WGS) entry which is preliminary data.</text>
</comment>